<keyword evidence="2" id="KW-0560">Oxidoreductase</keyword>
<comment type="similarity">
    <text evidence="1">Belongs to the short-chain dehydrogenases/reductases (SDR) family.</text>
</comment>
<organism evidence="3 4">
    <name type="scientific">Caldovatus aquaticus</name>
    <dbReference type="NCBI Taxonomy" id="2865671"/>
    <lineage>
        <taxon>Bacteria</taxon>
        <taxon>Pseudomonadati</taxon>
        <taxon>Pseudomonadota</taxon>
        <taxon>Alphaproteobacteria</taxon>
        <taxon>Acetobacterales</taxon>
        <taxon>Roseomonadaceae</taxon>
        <taxon>Caldovatus</taxon>
    </lineage>
</organism>
<keyword evidence="4" id="KW-1185">Reference proteome</keyword>
<dbReference type="InterPro" id="IPR002347">
    <property type="entry name" value="SDR_fam"/>
</dbReference>
<dbReference type="PANTHER" id="PTHR43669">
    <property type="entry name" value="5-KETO-D-GLUCONATE 5-REDUCTASE"/>
    <property type="match status" value="1"/>
</dbReference>
<sequence length="240" mass="24049">MTAADLAGKVVVITGAAGNLGRAVTAACARAGAALALLDRDEAGLAAAARLAATAPRALAVPADALDPAAMEGAAERVARELGRVDALCHLIGGFRMGDPVHATPPEVWRLMLDLNAGSLLNAVRAFVPRILAGGRGGKVVSVAAAAAARGAARMGAYSAAKAAAVRLTESLSAELRGAGVNVNCVLPTTMDTPQNRAAMPEADPRDWVAPEAVADVILFLCTDAARAVHGAAIPVSARA</sequence>
<accession>A0ABS7EXK8</accession>
<dbReference type="InterPro" id="IPR036291">
    <property type="entry name" value="NAD(P)-bd_dom_sf"/>
</dbReference>
<dbReference type="RefSeq" id="WP_220115606.1">
    <property type="nucleotide sequence ID" value="NZ_JAHZUY010000002.1"/>
</dbReference>
<dbReference type="Pfam" id="PF13561">
    <property type="entry name" value="adh_short_C2"/>
    <property type="match status" value="1"/>
</dbReference>
<dbReference type="PROSITE" id="PS00061">
    <property type="entry name" value="ADH_SHORT"/>
    <property type="match status" value="1"/>
</dbReference>
<dbReference type="Gene3D" id="3.40.50.720">
    <property type="entry name" value="NAD(P)-binding Rossmann-like Domain"/>
    <property type="match status" value="1"/>
</dbReference>
<evidence type="ECO:0000256" key="1">
    <source>
        <dbReference type="ARBA" id="ARBA00006484"/>
    </source>
</evidence>
<dbReference type="Proteomes" id="UP001519924">
    <property type="component" value="Unassembled WGS sequence"/>
</dbReference>
<reference evidence="3 4" key="1">
    <citation type="submission" date="2021-08" db="EMBL/GenBank/DDBJ databases">
        <title>Caldovatus sediminis gen. nov., sp. nov., a moderately thermophilic bacterium isolated from a hot spring.</title>
        <authorList>
            <person name="Hu C.-J."/>
            <person name="Li W.-J."/>
            <person name="Xian W.-D."/>
        </authorList>
    </citation>
    <scope>NUCLEOTIDE SEQUENCE [LARGE SCALE GENOMIC DNA]</scope>
    <source>
        <strain evidence="3 4">SYSU G05006</strain>
    </source>
</reference>
<protein>
    <submittedName>
        <fullName evidence="3">SDR family oxidoreductase</fullName>
    </submittedName>
</protein>
<evidence type="ECO:0000313" key="4">
    <source>
        <dbReference type="Proteomes" id="UP001519924"/>
    </source>
</evidence>
<dbReference type="PRINTS" id="PR00081">
    <property type="entry name" value="GDHRDH"/>
</dbReference>
<proteinExistence type="inferred from homology"/>
<evidence type="ECO:0000313" key="3">
    <source>
        <dbReference type="EMBL" id="MBW8268100.1"/>
    </source>
</evidence>
<dbReference type="InterPro" id="IPR020904">
    <property type="entry name" value="Sc_DH/Rdtase_CS"/>
</dbReference>
<name>A0ABS7EXK8_9PROT</name>
<evidence type="ECO:0000256" key="2">
    <source>
        <dbReference type="ARBA" id="ARBA00023002"/>
    </source>
</evidence>
<comment type="caution">
    <text evidence="3">The sequence shown here is derived from an EMBL/GenBank/DDBJ whole genome shotgun (WGS) entry which is preliminary data.</text>
</comment>
<gene>
    <name evidence="3" type="ORF">K1J50_01215</name>
</gene>
<dbReference type="SUPFAM" id="SSF51735">
    <property type="entry name" value="NAD(P)-binding Rossmann-fold domains"/>
    <property type="match status" value="1"/>
</dbReference>
<dbReference type="PANTHER" id="PTHR43669:SF3">
    <property type="entry name" value="ALCOHOL DEHYDROGENASE, PUTATIVE (AFU_ORTHOLOGUE AFUA_3G03445)-RELATED"/>
    <property type="match status" value="1"/>
</dbReference>
<dbReference type="EMBL" id="JAHZUY010000002">
    <property type="protein sequence ID" value="MBW8268100.1"/>
    <property type="molecule type" value="Genomic_DNA"/>
</dbReference>